<dbReference type="WBParaSite" id="SPAL_0000768300.1">
    <property type="protein sequence ID" value="SPAL_0000768300.1"/>
    <property type="gene ID" value="SPAL_0000768300"/>
</dbReference>
<proteinExistence type="predicted"/>
<protein>
    <submittedName>
        <fullName evidence="5">Uncharacterized protein</fullName>
    </submittedName>
</protein>
<evidence type="ECO:0000259" key="3">
    <source>
        <dbReference type="Pfam" id="PF24490"/>
    </source>
</evidence>
<dbReference type="Proteomes" id="UP000046392">
    <property type="component" value="Unplaced"/>
</dbReference>
<dbReference type="InterPro" id="IPR056006">
    <property type="entry name" value="DUF7584"/>
</dbReference>
<sequence length="411" mass="46813">MLLKLYLLGAALAFMPLSTQPPGPQQETLFPYIDKDITNATFPKDLNVTTNSDVVLVKCPNLGYRHKDNDESFAQNSEVFISGSTYSPSGNSFAWVPVLKSKPGPTYLKCGRINLEGAGNPRYDWIFNVIWENTTGSENILIREGTTKEIQKKHLNENILIREWIFNVIWKNATGSEDILLHERGITEIADKHLKCNSGAGNQIIFGSEKKGGFSLFKQTEQLGNLYVNQMFYYFIEPKKNESIKEPCGITKIYGKEPTIILKAYESTSVAPISNLFHRINLLQTGQQTIEVVLNMSGNLKYYQGEEIILTKMRYVKGESQVIENSNTSIKSNFTINGYDLLDLTYSYPHGNTHVKISKRYYFAPSSNDLTINEKTVEYFTNETSRKPNCPLFYLNIGYLYKFKHNETEKD</sequence>
<feature type="domain" description="DUF7583" evidence="1">
    <location>
        <begin position="365"/>
        <end position="409"/>
    </location>
</feature>
<evidence type="ECO:0000313" key="5">
    <source>
        <dbReference type="WBParaSite" id="SPAL_0000768300.1"/>
    </source>
</evidence>
<evidence type="ECO:0000259" key="2">
    <source>
        <dbReference type="Pfam" id="PF24488"/>
    </source>
</evidence>
<dbReference type="STRING" id="174720.A0A0N5BP55"/>
<dbReference type="InterPro" id="IPR056007">
    <property type="entry name" value="DUF7585"/>
</dbReference>
<feature type="domain" description="DUF7584" evidence="2">
    <location>
        <begin position="258"/>
        <end position="363"/>
    </location>
</feature>
<keyword evidence="4" id="KW-1185">Reference proteome</keyword>
<dbReference type="AlphaFoldDB" id="A0A0N5BP55"/>
<feature type="domain" description="DUF7585" evidence="3">
    <location>
        <begin position="151"/>
        <end position="252"/>
    </location>
</feature>
<evidence type="ECO:0000259" key="1">
    <source>
        <dbReference type="Pfam" id="PF24486"/>
    </source>
</evidence>
<accession>A0A0N5BP55</accession>
<evidence type="ECO:0000313" key="4">
    <source>
        <dbReference type="Proteomes" id="UP000046392"/>
    </source>
</evidence>
<reference evidence="5" key="1">
    <citation type="submission" date="2017-02" db="UniProtKB">
        <authorList>
            <consortium name="WormBaseParasite"/>
        </authorList>
    </citation>
    <scope>IDENTIFICATION</scope>
</reference>
<feature type="domain" description="DUF7585" evidence="3">
    <location>
        <begin position="28"/>
        <end position="135"/>
    </location>
</feature>
<name>A0A0N5BP55_STREA</name>
<dbReference type="Pfam" id="PF24488">
    <property type="entry name" value="DUF7584"/>
    <property type="match status" value="1"/>
</dbReference>
<organism evidence="4 5">
    <name type="scientific">Strongyloides papillosus</name>
    <name type="common">Intestinal threadworm</name>
    <dbReference type="NCBI Taxonomy" id="174720"/>
    <lineage>
        <taxon>Eukaryota</taxon>
        <taxon>Metazoa</taxon>
        <taxon>Ecdysozoa</taxon>
        <taxon>Nematoda</taxon>
        <taxon>Chromadorea</taxon>
        <taxon>Rhabditida</taxon>
        <taxon>Tylenchina</taxon>
        <taxon>Panagrolaimomorpha</taxon>
        <taxon>Strongyloidoidea</taxon>
        <taxon>Strongyloididae</taxon>
        <taxon>Strongyloides</taxon>
    </lineage>
</organism>
<dbReference type="Pfam" id="PF24486">
    <property type="entry name" value="DUF7583"/>
    <property type="match status" value="1"/>
</dbReference>
<dbReference type="Pfam" id="PF24490">
    <property type="entry name" value="DUF7585"/>
    <property type="match status" value="2"/>
</dbReference>
<dbReference type="InterPro" id="IPR056005">
    <property type="entry name" value="DUF7583"/>
</dbReference>